<sequence length="115" mass="11769">MKSGNGASAEGGGGAYGGGGGRVRARGRRCRGRGACGRRRRLRRTQRGAARRGGGERSGAALHASSRLALPPQARVRHRASPLASRASCGSSPRTGPAHSACFDWSGGSHLTGQH</sequence>
<comment type="caution">
    <text evidence="3">The sequence shown here is derived from an EMBL/GenBank/DDBJ whole genome shotgun (WGS) entry which is preliminary data.</text>
</comment>
<evidence type="ECO:0000256" key="1">
    <source>
        <dbReference type="SAM" id="MobiDB-lite"/>
    </source>
</evidence>
<feature type="compositionally biased region" description="Basic residues" evidence="1">
    <location>
        <begin position="23"/>
        <end position="50"/>
    </location>
</feature>
<evidence type="ECO:0000313" key="5">
    <source>
        <dbReference type="Proteomes" id="UP000494256"/>
    </source>
</evidence>
<dbReference type="Proteomes" id="UP000494106">
    <property type="component" value="Unassembled WGS sequence"/>
</dbReference>
<name>A0A8S1A210_ARCPL</name>
<feature type="region of interest" description="Disordered" evidence="1">
    <location>
        <begin position="1"/>
        <end position="115"/>
    </location>
</feature>
<dbReference type="EMBL" id="CADEBD010000045">
    <property type="protein sequence ID" value="CAB3221275.1"/>
    <property type="molecule type" value="Genomic_DNA"/>
</dbReference>
<protein>
    <submittedName>
        <fullName evidence="3">Uncharacterized protein</fullName>
    </submittedName>
</protein>
<evidence type="ECO:0000313" key="2">
    <source>
        <dbReference type="EMBL" id="CAB3221275.1"/>
    </source>
</evidence>
<feature type="compositionally biased region" description="Gly residues" evidence="1">
    <location>
        <begin position="9"/>
        <end position="22"/>
    </location>
</feature>
<gene>
    <name evidence="2" type="ORF">APLA_LOCUS745</name>
    <name evidence="3" type="ORF">APLA_LOCUS7773</name>
</gene>
<evidence type="ECO:0000313" key="3">
    <source>
        <dbReference type="EMBL" id="CAB3239350.1"/>
    </source>
</evidence>
<organism evidence="3 4">
    <name type="scientific">Arctia plantaginis</name>
    <name type="common">Wood tiger moth</name>
    <name type="synonym">Phalaena plantaginis</name>
    <dbReference type="NCBI Taxonomy" id="874455"/>
    <lineage>
        <taxon>Eukaryota</taxon>
        <taxon>Metazoa</taxon>
        <taxon>Ecdysozoa</taxon>
        <taxon>Arthropoda</taxon>
        <taxon>Hexapoda</taxon>
        <taxon>Insecta</taxon>
        <taxon>Pterygota</taxon>
        <taxon>Neoptera</taxon>
        <taxon>Endopterygota</taxon>
        <taxon>Lepidoptera</taxon>
        <taxon>Glossata</taxon>
        <taxon>Ditrysia</taxon>
        <taxon>Noctuoidea</taxon>
        <taxon>Erebidae</taxon>
        <taxon>Arctiinae</taxon>
        <taxon>Arctia</taxon>
    </lineage>
</organism>
<dbReference type="Proteomes" id="UP000494256">
    <property type="component" value="Unassembled WGS sequence"/>
</dbReference>
<accession>A0A8S1A210</accession>
<dbReference type="AlphaFoldDB" id="A0A8S1A210"/>
<dbReference type="EMBL" id="CADEBC010000502">
    <property type="protein sequence ID" value="CAB3239350.1"/>
    <property type="molecule type" value="Genomic_DNA"/>
</dbReference>
<dbReference type="OrthoDB" id="10560571at2759"/>
<evidence type="ECO:0000313" key="4">
    <source>
        <dbReference type="Proteomes" id="UP000494106"/>
    </source>
</evidence>
<reference evidence="4 5" key="1">
    <citation type="submission" date="2020-04" db="EMBL/GenBank/DDBJ databases">
        <authorList>
            <person name="Wallbank WR R."/>
            <person name="Pardo Diaz C."/>
            <person name="Kozak K."/>
            <person name="Martin S."/>
            <person name="Jiggins C."/>
            <person name="Moest M."/>
            <person name="Warren A I."/>
            <person name="Byers J.R.P. K."/>
            <person name="Montejo-Kovacevich G."/>
            <person name="Yen C E."/>
        </authorList>
    </citation>
    <scope>NUCLEOTIDE SEQUENCE [LARGE SCALE GENOMIC DNA]</scope>
</reference>
<keyword evidence="4" id="KW-1185">Reference proteome</keyword>
<proteinExistence type="predicted"/>